<evidence type="ECO:0000256" key="5">
    <source>
        <dbReference type="ARBA" id="ARBA00022723"/>
    </source>
</evidence>
<evidence type="ECO:0000256" key="11">
    <source>
        <dbReference type="SAM" id="Coils"/>
    </source>
</evidence>
<evidence type="ECO:0000256" key="10">
    <source>
        <dbReference type="ARBA" id="ARBA00023204"/>
    </source>
</evidence>
<dbReference type="Ensembl" id="ENSCMMT00000009203.1">
    <property type="protein sequence ID" value="ENSCMMP00000008356.1"/>
    <property type="gene ID" value="ENSCMMG00000005305.1"/>
</dbReference>
<reference evidence="14" key="3">
    <citation type="submission" date="2025-09" db="UniProtKB">
        <authorList>
            <consortium name="Ensembl"/>
        </authorList>
    </citation>
    <scope>IDENTIFICATION</scope>
</reference>
<feature type="compositionally biased region" description="Acidic residues" evidence="12">
    <location>
        <begin position="411"/>
        <end position="423"/>
    </location>
</feature>
<dbReference type="InterPro" id="IPR008942">
    <property type="entry name" value="ENTH_VHS"/>
</dbReference>
<dbReference type="Pfam" id="PF20867">
    <property type="entry name" value="UVSSA_N"/>
    <property type="match status" value="1"/>
</dbReference>
<organism evidence="14 15">
    <name type="scientific">Cairina moschata</name>
    <name type="common">Muscovy duck</name>
    <dbReference type="NCBI Taxonomy" id="8855"/>
    <lineage>
        <taxon>Eukaryota</taxon>
        <taxon>Metazoa</taxon>
        <taxon>Chordata</taxon>
        <taxon>Craniata</taxon>
        <taxon>Vertebrata</taxon>
        <taxon>Euteleostomi</taxon>
        <taxon>Archelosauria</taxon>
        <taxon>Archosauria</taxon>
        <taxon>Dinosauria</taxon>
        <taxon>Saurischia</taxon>
        <taxon>Theropoda</taxon>
        <taxon>Coelurosauria</taxon>
        <taxon>Aves</taxon>
        <taxon>Neognathae</taxon>
        <taxon>Galloanserae</taxon>
        <taxon>Anseriformes</taxon>
        <taxon>Anatidae</taxon>
        <taxon>Anatinae</taxon>
        <taxon>Cairina</taxon>
    </lineage>
</organism>
<keyword evidence="10" id="KW-0234">DNA repair</keyword>
<evidence type="ECO:0000256" key="1">
    <source>
        <dbReference type="ARBA" id="ARBA00004286"/>
    </source>
</evidence>
<feature type="compositionally biased region" description="Basic residues" evidence="12">
    <location>
        <begin position="680"/>
        <end position="689"/>
    </location>
</feature>
<evidence type="ECO:0000256" key="2">
    <source>
        <dbReference type="ARBA" id="ARBA00009240"/>
    </source>
</evidence>
<accession>A0A8C3BRH2</accession>
<feature type="compositionally biased region" description="Polar residues" evidence="12">
    <location>
        <begin position="694"/>
        <end position="703"/>
    </location>
</feature>
<keyword evidence="9 11" id="KW-0175">Coiled coil</keyword>
<dbReference type="PANTHER" id="PTHR28670">
    <property type="entry name" value="UV-STIMULATED SCAFFOLD PROTEIN A"/>
    <property type="match status" value="1"/>
</dbReference>
<reference evidence="14" key="2">
    <citation type="submission" date="2025-08" db="UniProtKB">
        <authorList>
            <consortium name="Ensembl"/>
        </authorList>
    </citation>
    <scope>IDENTIFICATION</scope>
</reference>
<dbReference type="InterPro" id="IPR049431">
    <property type="entry name" value="UVSSA_C"/>
</dbReference>
<evidence type="ECO:0000313" key="14">
    <source>
        <dbReference type="Ensembl" id="ENSCMMP00000008356.1"/>
    </source>
</evidence>
<dbReference type="Pfam" id="PF09740">
    <property type="entry name" value="DUF2043"/>
    <property type="match status" value="1"/>
</dbReference>
<evidence type="ECO:0000256" key="7">
    <source>
        <dbReference type="ARBA" id="ARBA00022771"/>
    </source>
</evidence>
<keyword evidence="7" id="KW-0863">Zinc-finger</keyword>
<dbReference type="GO" id="GO:0000993">
    <property type="term" value="F:RNA polymerase II complex binding"/>
    <property type="evidence" value="ECO:0007669"/>
    <property type="project" value="TreeGrafter"/>
</dbReference>
<keyword evidence="15" id="KW-1185">Reference proteome</keyword>
<keyword evidence="4" id="KW-0158">Chromosome</keyword>
<dbReference type="InterPro" id="IPR049408">
    <property type="entry name" value="UVSSA_N_a-solenoid_rpt"/>
</dbReference>
<feature type="compositionally biased region" description="Basic and acidic residues" evidence="12">
    <location>
        <begin position="424"/>
        <end position="443"/>
    </location>
</feature>
<keyword evidence="6" id="KW-0227">DNA damage</keyword>
<evidence type="ECO:0000256" key="8">
    <source>
        <dbReference type="ARBA" id="ARBA00022833"/>
    </source>
</evidence>
<feature type="region of interest" description="Disordered" evidence="12">
    <location>
        <begin position="495"/>
        <end position="522"/>
    </location>
</feature>
<dbReference type="GO" id="GO:0006283">
    <property type="term" value="P:transcription-coupled nucleotide-excision repair"/>
    <property type="evidence" value="ECO:0007669"/>
    <property type="project" value="TreeGrafter"/>
</dbReference>
<evidence type="ECO:0000256" key="3">
    <source>
        <dbReference type="ARBA" id="ARBA00022111"/>
    </source>
</evidence>
<dbReference type="GO" id="GO:0009411">
    <property type="term" value="P:response to UV"/>
    <property type="evidence" value="ECO:0007669"/>
    <property type="project" value="InterPro"/>
</dbReference>
<feature type="domain" description="UV-stimulated scaffold protein A C-terminal" evidence="13">
    <location>
        <begin position="528"/>
        <end position="632"/>
    </location>
</feature>
<feature type="region of interest" description="Disordered" evidence="12">
    <location>
        <begin position="407"/>
        <end position="476"/>
    </location>
</feature>
<feature type="compositionally biased region" description="Basic and acidic residues" evidence="12">
    <location>
        <begin position="267"/>
        <end position="287"/>
    </location>
</feature>
<comment type="similarity">
    <text evidence="2">Belongs to the UVSSA family.</text>
</comment>
<feature type="compositionally biased region" description="Low complexity" evidence="12">
    <location>
        <begin position="498"/>
        <end position="512"/>
    </location>
</feature>
<dbReference type="GO" id="GO:0008270">
    <property type="term" value="F:zinc ion binding"/>
    <property type="evidence" value="ECO:0007669"/>
    <property type="project" value="UniProtKB-KW"/>
</dbReference>
<feature type="coiled-coil region" evidence="11">
    <location>
        <begin position="157"/>
        <end position="195"/>
    </location>
</feature>
<feature type="region of interest" description="Disordered" evidence="12">
    <location>
        <begin position="265"/>
        <end position="296"/>
    </location>
</feature>
<keyword evidence="5" id="KW-0479">Metal-binding</keyword>
<evidence type="ECO:0000256" key="4">
    <source>
        <dbReference type="ARBA" id="ARBA00022454"/>
    </source>
</evidence>
<dbReference type="GO" id="GO:0005694">
    <property type="term" value="C:chromosome"/>
    <property type="evidence" value="ECO:0007669"/>
    <property type="project" value="UniProtKB-SubCell"/>
</dbReference>
<sequence length="743" mass="85110">MAQRLAELVEELTTAGEPQLEPGRLKELKKICKSSDDHIGHAYRLLLTKLREPHAQVRLSAFQALRELFARSHRFRTLLLADFQEFLELAVGTEHRQPLPPPAEVAQRLRKAALRCVQDWHDKYGEAYKKLALGYHYLRQNKKVDFQDVHARTVAERQREEEKQKRLENIYKEKAKRAEKEMAEMSQEIHETLTEMENCFRLLLPDPFEFTVNDTTPEPHKEMTANEDSPAPALASQTAVTQSYVGFMDDEQPCCSKDILSASQGVRTEKNEDLADKQETPEQKELDEGTSSGVESGALALHDDDYETFVRNHGLISHKYTLDLEISTDLKVHENEDNTAVINNVVDAHKLLRNKFLPSVQSWIQLFTRAGINDDRLRCAIDLKNKLETAMKKYKEMNICFKERKVMKASDDDDDDDEDEFVEVPEKEGYEPHIPDHLRKEYGLEPQSPPKAPARKTPAQPAPASSRAQLKGNEDELDPTCAAATLKLIRDKLPKLTPPHASESASTEPAASEEPDSKRRKLDEERAKAPLMPFGLDLHYWGQDQPSAGKILKFSSEHRFWAPSEVEEEVENNEIAEMLKTRYITFAGKFEPVKHKCRAPMPNGSLCERQDRIKCPFHGKIIPRDERGIPVNAEDRDREEKMRFEKQAAQPEWRDPEFMREVEAATGVDLGSSKNDGKGGKKKGKRKKYPNLTDLKQQANTSRSRLEKKVFNKGAVKRVVKAMNQMDQRKHEKFANQFNYALN</sequence>
<keyword evidence="8" id="KW-0862">Zinc</keyword>
<dbReference type="Proteomes" id="UP000694556">
    <property type="component" value="Chromosome 4"/>
</dbReference>
<protein>
    <recommendedName>
        <fullName evidence="3">UV-stimulated scaffold protein A</fullName>
    </recommendedName>
</protein>
<dbReference type="Gene3D" id="1.25.40.90">
    <property type="match status" value="1"/>
</dbReference>
<feature type="region of interest" description="Disordered" evidence="12">
    <location>
        <begin position="664"/>
        <end position="707"/>
    </location>
</feature>
<dbReference type="PANTHER" id="PTHR28670:SF1">
    <property type="entry name" value="UV-STIMULATED SCAFFOLD PROTEIN A"/>
    <property type="match status" value="1"/>
</dbReference>
<dbReference type="InterPro" id="IPR018610">
    <property type="entry name" value="UVSSA"/>
</dbReference>
<feature type="compositionally biased region" description="Low complexity" evidence="12">
    <location>
        <begin position="458"/>
        <end position="469"/>
    </location>
</feature>
<reference evidence="14" key="1">
    <citation type="submission" date="2018-09" db="EMBL/GenBank/DDBJ databases">
        <title>Common duck and Muscovy duck high density SNP chip.</title>
        <authorList>
            <person name="Vignal A."/>
            <person name="Thebault N."/>
            <person name="Warren W.C."/>
        </authorList>
    </citation>
    <scope>NUCLEOTIDE SEQUENCE [LARGE SCALE GENOMIC DNA]</scope>
</reference>
<evidence type="ECO:0000256" key="6">
    <source>
        <dbReference type="ARBA" id="ARBA00022763"/>
    </source>
</evidence>
<evidence type="ECO:0000256" key="12">
    <source>
        <dbReference type="SAM" id="MobiDB-lite"/>
    </source>
</evidence>
<dbReference type="AlphaFoldDB" id="A0A8C3BRH2"/>
<evidence type="ECO:0000256" key="9">
    <source>
        <dbReference type="ARBA" id="ARBA00023054"/>
    </source>
</evidence>
<proteinExistence type="inferred from homology"/>
<evidence type="ECO:0000259" key="13">
    <source>
        <dbReference type="Pfam" id="PF09740"/>
    </source>
</evidence>
<comment type="subcellular location">
    <subcellularLocation>
        <location evidence="1">Chromosome</location>
    </subcellularLocation>
</comment>
<evidence type="ECO:0000313" key="15">
    <source>
        <dbReference type="Proteomes" id="UP000694556"/>
    </source>
</evidence>
<name>A0A8C3BRH2_CAIMO</name>